<dbReference type="Proteomes" id="UP000095038">
    <property type="component" value="Unassembled WGS sequence"/>
</dbReference>
<keyword evidence="3 4" id="KW-0732">Signal</keyword>
<dbReference type="GO" id="GO:0005576">
    <property type="term" value="C:extracellular region"/>
    <property type="evidence" value="ECO:0007669"/>
    <property type="project" value="TreeGrafter"/>
</dbReference>
<evidence type="ECO:0000313" key="8">
    <source>
        <dbReference type="Proteomes" id="UP000095038"/>
    </source>
</evidence>
<dbReference type="InterPro" id="IPR045328">
    <property type="entry name" value="Kre9/Knh1"/>
</dbReference>
<evidence type="ECO:0000259" key="6">
    <source>
        <dbReference type="Pfam" id="PF10342"/>
    </source>
</evidence>
<reference evidence="8" key="1">
    <citation type="submission" date="2016-05" db="EMBL/GenBank/DDBJ databases">
        <title>Comparative genomics of biotechnologically important yeasts.</title>
        <authorList>
            <consortium name="DOE Joint Genome Institute"/>
            <person name="Riley R."/>
            <person name="Haridas S."/>
            <person name="Wolfe K.H."/>
            <person name="Lopes M.R."/>
            <person name="Hittinger C.T."/>
            <person name="Goker M."/>
            <person name="Salamov A."/>
            <person name="Wisecaver J."/>
            <person name="Long T.M."/>
            <person name="Aerts A.L."/>
            <person name="Barry K."/>
            <person name="Choi C."/>
            <person name="Clum A."/>
            <person name="Coughlan A.Y."/>
            <person name="Deshpande S."/>
            <person name="Douglass A.P."/>
            <person name="Hanson S.J."/>
            <person name="Klenk H.-P."/>
            <person name="Labutti K."/>
            <person name="Lapidus A."/>
            <person name="Lindquist E."/>
            <person name="Lipzen A."/>
            <person name="Meier-Kolthoff J.P."/>
            <person name="Ohm R.A."/>
            <person name="Otillar R.P."/>
            <person name="Pangilinan J."/>
            <person name="Peng Y."/>
            <person name="Rokas A."/>
            <person name="Rosa C.A."/>
            <person name="Scheuner C."/>
            <person name="Sibirny A.A."/>
            <person name="Slot J.C."/>
            <person name="Stielow J.B."/>
            <person name="Sun H."/>
            <person name="Kurtzman C.P."/>
            <person name="Blackwell M."/>
            <person name="Grigoriev I.V."/>
            <person name="Jeffries T.W."/>
        </authorList>
    </citation>
    <scope>NUCLEOTIDE SEQUENCE [LARGE SCALE GENOMIC DNA]</scope>
    <source>
        <strain evidence="8">DSM 1968</strain>
    </source>
</reference>
<feature type="domain" description="Yeast cell wall synthesis Kre9/Knh1 C-terminal" evidence="5">
    <location>
        <begin position="174"/>
        <end position="266"/>
    </location>
</feature>
<dbReference type="GO" id="GO:0031505">
    <property type="term" value="P:fungal-type cell wall organization"/>
    <property type="evidence" value="ECO:0007669"/>
    <property type="project" value="TreeGrafter"/>
</dbReference>
<dbReference type="Pfam" id="PF10342">
    <property type="entry name" value="Kre9_KNH"/>
    <property type="match status" value="1"/>
</dbReference>
<dbReference type="InterPro" id="IPR008659">
    <property type="entry name" value="Kre9/Knh1_C"/>
</dbReference>
<name>A0A1D2VND0_9ASCO</name>
<dbReference type="Pfam" id="PF05390">
    <property type="entry name" value="Kre9_KNH1_C"/>
    <property type="match status" value="1"/>
</dbReference>
<accession>A0A1D2VND0</accession>
<comment type="similarity">
    <text evidence="2">Belongs to the KRE9/KNH1 family.</text>
</comment>
<dbReference type="GeneID" id="30966344"/>
<feature type="chain" id="PRO_5008910572" evidence="4">
    <location>
        <begin position="24"/>
        <end position="285"/>
    </location>
</feature>
<feature type="signal peptide" evidence="4">
    <location>
        <begin position="1"/>
        <end position="23"/>
    </location>
</feature>
<dbReference type="InParanoid" id="A0A1D2VND0"/>
<keyword evidence="8" id="KW-1185">Reference proteome</keyword>
<dbReference type="AlphaFoldDB" id="A0A1D2VND0"/>
<organism evidence="7 8">
    <name type="scientific">Ascoidea rubescens DSM 1968</name>
    <dbReference type="NCBI Taxonomy" id="1344418"/>
    <lineage>
        <taxon>Eukaryota</taxon>
        <taxon>Fungi</taxon>
        <taxon>Dikarya</taxon>
        <taxon>Ascomycota</taxon>
        <taxon>Saccharomycotina</taxon>
        <taxon>Saccharomycetes</taxon>
        <taxon>Ascoideaceae</taxon>
        <taxon>Ascoidea</taxon>
    </lineage>
</organism>
<dbReference type="RefSeq" id="XP_020049406.1">
    <property type="nucleotide sequence ID" value="XM_020192708.1"/>
</dbReference>
<evidence type="ECO:0000259" key="5">
    <source>
        <dbReference type="Pfam" id="PF05390"/>
    </source>
</evidence>
<dbReference type="GO" id="GO:0042546">
    <property type="term" value="P:cell wall biogenesis"/>
    <property type="evidence" value="ECO:0007669"/>
    <property type="project" value="InterPro"/>
</dbReference>
<comment type="function">
    <text evidence="1">Involved in cell wall beta(1-&gt;6) glucan synthesis.</text>
</comment>
<dbReference type="EMBL" id="KV454476">
    <property type="protein sequence ID" value="ODV63099.1"/>
    <property type="molecule type" value="Genomic_DNA"/>
</dbReference>
<gene>
    <name evidence="7" type="ORF">ASCRUDRAFT_74492</name>
</gene>
<dbReference type="InterPro" id="IPR018466">
    <property type="entry name" value="Kre9/Knh1-like_N"/>
</dbReference>
<dbReference type="PANTHER" id="PTHR28154">
    <property type="entry name" value="CELL WALL SYNTHESIS PROTEIN KNH1-RELATED"/>
    <property type="match status" value="1"/>
</dbReference>
<evidence type="ECO:0000256" key="1">
    <source>
        <dbReference type="ARBA" id="ARBA00004010"/>
    </source>
</evidence>
<dbReference type="PANTHER" id="PTHR28154:SF1">
    <property type="entry name" value="CELL WALL SYNTHESIS PROTEIN KNH1-RELATED"/>
    <property type="match status" value="1"/>
</dbReference>
<dbReference type="OrthoDB" id="2432613at2759"/>
<evidence type="ECO:0000256" key="3">
    <source>
        <dbReference type="ARBA" id="ARBA00022729"/>
    </source>
</evidence>
<evidence type="ECO:0000313" key="7">
    <source>
        <dbReference type="EMBL" id="ODV63099.1"/>
    </source>
</evidence>
<evidence type="ECO:0000256" key="2">
    <source>
        <dbReference type="ARBA" id="ARBA00006816"/>
    </source>
</evidence>
<dbReference type="FunCoup" id="A0A1D2VND0">
    <property type="interactions" value="8"/>
</dbReference>
<proteinExistence type="inferred from homology"/>
<feature type="domain" description="Yeast cell wall synthesis Kre9/Knh1-like N-terminal" evidence="6">
    <location>
        <begin position="30"/>
        <end position="128"/>
    </location>
</feature>
<dbReference type="GO" id="GO:0006078">
    <property type="term" value="P:(1-&gt;6)-beta-D-glucan biosynthetic process"/>
    <property type="evidence" value="ECO:0007669"/>
    <property type="project" value="InterPro"/>
</dbReference>
<sequence length="285" mass="31245">MQPVFFVLTLLTFVQFFFHFSNGDVSLSKPVASQTFTASGGVVNVDVAWVDSGGDPSVDEVTSYTFTLCTGRNSDITAISVIAASVSTTSNTYTCSIDSSLVSSGVYYIQVYALYSTGYSIHYTKRFRLSGMTGTLESTGALTDDSPSAQYSFAGTDTDTDTETTVETEAVDTSASFKITYTLQTGRTRFAPMQTQPGSTVTATTWRRKFPTSAVTYYSTVQPSPVVYSTITPGWSYSRTSYFNYASYAPYPSENGGWYSANFKLVSPSKMDTNTLKKRWFDDLY</sequence>
<protein>
    <submittedName>
        <fullName evidence="7">Cell wall synthesis KRE9KNH1</fullName>
    </submittedName>
</protein>
<dbReference type="STRING" id="1344418.A0A1D2VND0"/>
<evidence type="ECO:0000256" key="4">
    <source>
        <dbReference type="SAM" id="SignalP"/>
    </source>
</evidence>